<dbReference type="EMBL" id="BJOL01000019">
    <property type="protein sequence ID" value="GED59326.1"/>
    <property type="molecule type" value="Genomic_DNA"/>
</dbReference>
<keyword evidence="2" id="KW-1185">Reference proteome</keyword>
<gene>
    <name evidence="1" type="ORF">BFO01nite_34580</name>
</gene>
<comment type="caution">
    <text evidence="1">The sequence shown here is derived from an EMBL/GenBank/DDBJ whole genome shotgun (WGS) entry which is preliminary data.</text>
</comment>
<protein>
    <submittedName>
        <fullName evidence="1">Uncharacterized protein</fullName>
    </submittedName>
</protein>
<dbReference type="Proteomes" id="UP000319498">
    <property type="component" value="Unassembled WGS sequence"/>
</dbReference>
<proteinExistence type="predicted"/>
<sequence>MCSAPIACLCKMSLPYHPPVKIYTPHERFRASTVILLTINAVHLNDRQAHFRISTADMSDPHCQAHIPNHF</sequence>
<reference evidence="1 2" key="1">
    <citation type="submission" date="2019-06" db="EMBL/GenBank/DDBJ databases">
        <title>Whole genome shotgun sequence of Brevibacillus formosus NBRC 15716.</title>
        <authorList>
            <person name="Hosoyama A."/>
            <person name="Uohara A."/>
            <person name="Ohji S."/>
            <person name="Ichikawa N."/>
        </authorList>
    </citation>
    <scope>NUCLEOTIDE SEQUENCE [LARGE SCALE GENOMIC DNA]</scope>
    <source>
        <strain evidence="1 2">NBRC 15716</strain>
    </source>
</reference>
<accession>A0ABQ0T7M9</accession>
<name>A0ABQ0T7M9_9BACL</name>
<evidence type="ECO:0000313" key="1">
    <source>
        <dbReference type="EMBL" id="GED59326.1"/>
    </source>
</evidence>
<organism evidence="1 2">
    <name type="scientific">Brevibacillus formosus</name>
    <dbReference type="NCBI Taxonomy" id="54913"/>
    <lineage>
        <taxon>Bacteria</taxon>
        <taxon>Bacillati</taxon>
        <taxon>Bacillota</taxon>
        <taxon>Bacilli</taxon>
        <taxon>Bacillales</taxon>
        <taxon>Paenibacillaceae</taxon>
        <taxon>Brevibacillus</taxon>
    </lineage>
</organism>
<evidence type="ECO:0000313" key="2">
    <source>
        <dbReference type="Proteomes" id="UP000319498"/>
    </source>
</evidence>